<evidence type="ECO:0000256" key="4">
    <source>
        <dbReference type="PROSITE-ProRule" id="PRU00708"/>
    </source>
</evidence>
<keyword evidence="3" id="KW-0809">Transit peptide</keyword>
<name>A0A6P5G880_ANACO</name>
<protein>
    <submittedName>
        <fullName evidence="7">Pentatricopeptide repeat-containing protein At1g08070, chloroplastic-like</fullName>
    </submittedName>
</protein>
<feature type="compositionally biased region" description="Pro residues" evidence="5">
    <location>
        <begin position="1"/>
        <end position="18"/>
    </location>
</feature>
<dbReference type="Gramene" id="Aco013663.1.mrna1">
    <property type="protein sequence ID" value="Aco013663.1.mrna1.cds1"/>
    <property type="gene ID" value="Aco013663.1.path1"/>
</dbReference>
<evidence type="ECO:0000256" key="5">
    <source>
        <dbReference type="SAM" id="MobiDB-lite"/>
    </source>
</evidence>
<dbReference type="AlphaFoldDB" id="A0A6P5G880"/>
<evidence type="ECO:0000313" key="6">
    <source>
        <dbReference type="Proteomes" id="UP000515123"/>
    </source>
</evidence>
<evidence type="ECO:0000256" key="1">
    <source>
        <dbReference type="ARBA" id="ARBA00006643"/>
    </source>
</evidence>
<evidence type="ECO:0000256" key="3">
    <source>
        <dbReference type="ARBA" id="ARBA00022946"/>
    </source>
</evidence>
<dbReference type="Pfam" id="PF13041">
    <property type="entry name" value="PPR_2"/>
    <property type="match status" value="1"/>
</dbReference>
<reference evidence="6" key="1">
    <citation type="journal article" date="2015" name="Nat. Genet.">
        <title>The pineapple genome and the evolution of CAM photosynthesis.</title>
        <authorList>
            <person name="Ming R."/>
            <person name="VanBuren R."/>
            <person name="Wai C.M."/>
            <person name="Tang H."/>
            <person name="Schatz M.C."/>
            <person name="Bowers J.E."/>
            <person name="Lyons E."/>
            <person name="Wang M.L."/>
            <person name="Chen J."/>
            <person name="Biggers E."/>
            <person name="Zhang J."/>
            <person name="Huang L."/>
            <person name="Zhang L."/>
            <person name="Miao W."/>
            <person name="Zhang J."/>
            <person name="Ye Z."/>
            <person name="Miao C."/>
            <person name="Lin Z."/>
            <person name="Wang H."/>
            <person name="Zhou H."/>
            <person name="Yim W.C."/>
            <person name="Priest H.D."/>
            <person name="Zheng C."/>
            <person name="Woodhouse M."/>
            <person name="Edger P.P."/>
            <person name="Guyot R."/>
            <person name="Guo H.B."/>
            <person name="Guo H."/>
            <person name="Zheng G."/>
            <person name="Singh R."/>
            <person name="Sharma A."/>
            <person name="Min X."/>
            <person name="Zheng Y."/>
            <person name="Lee H."/>
            <person name="Gurtowski J."/>
            <person name="Sedlazeck F.J."/>
            <person name="Harkess A."/>
            <person name="McKain M.R."/>
            <person name="Liao Z."/>
            <person name="Fang J."/>
            <person name="Liu J."/>
            <person name="Zhang X."/>
            <person name="Zhang Q."/>
            <person name="Hu W."/>
            <person name="Qin Y."/>
            <person name="Wang K."/>
            <person name="Chen L.Y."/>
            <person name="Shirley N."/>
            <person name="Lin Y.R."/>
            <person name="Liu L.Y."/>
            <person name="Hernandez A.G."/>
            <person name="Wright C.L."/>
            <person name="Bulone V."/>
            <person name="Tuskan G.A."/>
            <person name="Heath K."/>
            <person name="Zee F."/>
            <person name="Moore P.H."/>
            <person name="Sunkar R."/>
            <person name="Leebens-Mack J.H."/>
            <person name="Mockler T."/>
            <person name="Bennetzen J.L."/>
            <person name="Freeling M."/>
            <person name="Sankoff D."/>
            <person name="Paterson A.H."/>
            <person name="Zhu X."/>
            <person name="Yang X."/>
            <person name="Smith J.A."/>
            <person name="Cushman J.C."/>
            <person name="Paull R.E."/>
            <person name="Yu Q."/>
        </authorList>
    </citation>
    <scope>NUCLEOTIDE SEQUENCE [LARGE SCALE GENOMIC DNA]</scope>
    <source>
        <strain evidence="6">cv. F153</strain>
    </source>
</reference>
<dbReference type="NCBIfam" id="TIGR00756">
    <property type="entry name" value="PPR"/>
    <property type="match status" value="4"/>
</dbReference>
<dbReference type="RefSeq" id="XP_020101460.1">
    <property type="nucleotide sequence ID" value="XM_020245871.1"/>
</dbReference>
<dbReference type="InterPro" id="IPR046960">
    <property type="entry name" value="PPR_At4g14850-like_plant"/>
</dbReference>
<evidence type="ECO:0000256" key="2">
    <source>
        <dbReference type="ARBA" id="ARBA00022737"/>
    </source>
</evidence>
<sequence>MAAPTPPQLQPPLSPSPSPQHQHHNTLLPATTPTPKTLIITSPTSSLLASLRTASAVADLRKLHARAIKSGLFYDPRVQSSLVRMYAKRRACRDALDVLDECSSPNVVCQNELVVGFCRIGDLGSARKVFDGMAERNVVSWSVMVDGYARKGKMDSAQELFDAMPERNHFAWNSLISGYLRCGDVEMARRIFDSMVSDWGVITWTAMISGYVKNLRFKEAVELFIRMQVNGVKPNNVSIVSVLPAIAHLGALFRGRSIHSYVIKLGIELDSILGSALLDMYSKCGCIEGAIRIFENLNKKELSAWNSIILGLAAHGRGIDALDLFLRMQENDPLLIPNGITFIALLSACSHSGLISEGKAVFDLFTNYYRLTANLRHYGCMIDMLGRAGLLKEALEFVEKMPVEPNSIIWKSLISACRVHKDVEMADRVWRKVIESGPQDSGFYVLLANIFNDVGRLEDAGRVRTKMNDMRVTKVSGCSCVEVDGVVHEFFMGGESFHDQSREIICVLHELEGLMEFEEYNM</sequence>
<evidence type="ECO:0000313" key="7">
    <source>
        <dbReference type="RefSeq" id="XP_020101460.1"/>
    </source>
</evidence>
<dbReference type="GO" id="GO:0009451">
    <property type="term" value="P:RNA modification"/>
    <property type="evidence" value="ECO:0007669"/>
    <property type="project" value="InterPro"/>
</dbReference>
<dbReference type="InterPro" id="IPR011990">
    <property type="entry name" value="TPR-like_helical_dom_sf"/>
</dbReference>
<dbReference type="InterPro" id="IPR002885">
    <property type="entry name" value="PPR_rpt"/>
</dbReference>
<dbReference type="PANTHER" id="PTHR47926:SF436">
    <property type="entry name" value="PENTATRICOPEPTIDE REPEAT-CONTAINING PROTEIN ELI1, CHLOROPLASTIC-LIKE ISOFORM X2"/>
    <property type="match status" value="1"/>
</dbReference>
<comment type="similarity">
    <text evidence="1">Belongs to the PPR family. PCMP-H subfamily.</text>
</comment>
<dbReference type="Gene3D" id="1.25.40.10">
    <property type="entry name" value="Tetratricopeptide repeat domain"/>
    <property type="match status" value="4"/>
</dbReference>
<accession>A0A6P5G880</accession>
<dbReference type="GO" id="GO:0003729">
    <property type="term" value="F:mRNA binding"/>
    <property type="evidence" value="ECO:0007669"/>
    <property type="project" value="UniProtKB-ARBA"/>
</dbReference>
<dbReference type="Pfam" id="PF01535">
    <property type="entry name" value="PPR"/>
    <property type="match status" value="6"/>
</dbReference>
<keyword evidence="2" id="KW-0677">Repeat</keyword>
<feature type="region of interest" description="Disordered" evidence="5">
    <location>
        <begin position="1"/>
        <end position="34"/>
    </location>
</feature>
<gene>
    <name evidence="7" type="primary">LOC109719297</name>
</gene>
<dbReference type="FunFam" id="1.25.40.10:FF:000690">
    <property type="entry name" value="Pentatricopeptide repeat-containing protein"/>
    <property type="match status" value="1"/>
</dbReference>
<organism evidence="6 7">
    <name type="scientific">Ananas comosus</name>
    <name type="common">Pineapple</name>
    <name type="synonym">Ananas ananas</name>
    <dbReference type="NCBI Taxonomy" id="4615"/>
    <lineage>
        <taxon>Eukaryota</taxon>
        <taxon>Viridiplantae</taxon>
        <taxon>Streptophyta</taxon>
        <taxon>Embryophyta</taxon>
        <taxon>Tracheophyta</taxon>
        <taxon>Spermatophyta</taxon>
        <taxon>Magnoliopsida</taxon>
        <taxon>Liliopsida</taxon>
        <taxon>Poales</taxon>
        <taxon>Bromeliaceae</taxon>
        <taxon>Bromelioideae</taxon>
        <taxon>Ananas</taxon>
    </lineage>
</organism>
<dbReference type="Pfam" id="PF12854">
    <property type="entry name" value="PPR_1"/>
    <property type="match status" value="1"/>
</dbReference>
<dbReference type="SUPFAM" id="SSF48452">
    <property type="entry name" value="TPR-like"/>
    <property type="match status" value="1"/>
</dbReference>
<dbReference type="GeneID" id="109719297"/>
<dbReference type="PROSITE" id="PS51375">
    <property type="entry name" value="PPR"/>
    <property type="match status" value="2"/>
</dbReference>
<keyword evidence="6" id="KW-1185">Reference proteome</keyword>
<dbReference type="InterPro" id="IPR046848">
    <property type="entry name" value="E_motif"/>
</dbReference>
<reference evidence="7" key="2">
    <citation type="submission" date="2025-08" db="UniProtKB">
        <authorList>
            <consortium name="RefSeq"/>
        </authorList>
    </citation>
    <scope>IDENTIFICATION</scope>
    <source>
        <tissue evidence="7">Leaf</tissue>
    </source>
</reference>
<dbReference type="PANTHER" id="PTHR47926">
    <property type="entry name" value="PENTATRICOPEPTIDE REPEAT-CONTAINING PROTEIN"/>
    <property type="match status" value="1"/>
</dbReference>
<feature type="repeat" description="PPR" evidence="4">
    <location>
        <begin position="137"/>
        <end position="171"/>
    </location>
</feature>
<proteinExistence type="inferred from homology"/>
<feature type="repeat" description="PPR" evidence="4">
    <location>
        <begin position="200"/>
        <end position="234"/>
    </location>
</feature>
<dbReference type="Pfam" id="PF20431">
    <property type="entry name" value="E_motif"/>
    <property type="match status" value="1"/>
</dbReference>
<dbReference type="Proteomes" id="UP000515123">
    <property type="component" value="Linkage group 13"/>
</dbReference>
<dbReference type="OrthoDB" id="185373at2759"/>